<dbReference type="Proteomes" id="UP000321479">
    <property type="component" value="Chromosome"/>
</dbReference>
<evidence type="ECO:0000256" key="5">
    <source>
        <dbReference type="ARBA" id="ARBA00023237"/>
    </source>
</evidence>
<proteinExistence type="inferred from homology"/>
<dbReference type="GO" id="GO:0009279">
    <property type="term" value="C:cell outer membrane"/>
    <property type="evidence" value="ECO:0007669"/>
    <property type="project" value="UniProtKB-SubCell"/>
</dbReference>
<dbReference type="AlphaFoldDB" id="A0A5B8USK8"/>
<reference evidence="8 9" key="1">
    <citation type="journal article" date="2017" name="Curr. Microbiol.">
        <title>Mucilaginibacter ginsenosidivorans sp. nov., Isolated from Soil of Ginseng Field.</title>
        <authorList>
            <person name="Kim M.M."/>
            <person name="Siddiqi M.Z."/>
            <person name="Im W.T."/>
        </authorList>
    </citation>
    <scope>NUCLEOTIDE SEQUENCE [LARGE SCALE GENOMIC DNA]</scope>
    <source>
        <strain evidence="8 9">Gsoil 3017</strain>
    </source>
</reference>
<protein>
    <submittedName>
        <fullName evidence="8">RagB/SusD family nutrient uptake outer membrane protein</fullName>
    </submittedName>
</protein>
<evidence type="ECO:0000256" key="4">
    <source>
        <dbReference type="ARBA" id="ARBA00023136"/>
    </source>
</evidence>
<dbReference type="Pfam" id="PF07980">
    <property type="entry name" value="SusD_RagB"/>
    <property type="match status" value="1"/>
</dbReference>
<dbReference type="InterPro" id="IPR033985">
    <property type="entry name" value="SusD-like_N"/>
</dbReference>
<comment type="subcellular location">
    <subcellularLocation>
        <location evidence="1">Cell outer membrane</location>
    </subcellularLocation>
</comment>
<evidence type="ECO:0000259" key="7">
    <source>
        <dbReference type="Pfam" id="PF14322"/>
    </source>
</evidence>
<feature type="domain" description="SusD-like N-terminal" evidence="7">
    <location>
        <begin position="29"/>
        <end position="231"/>
    </location>
</feature>
<dbReference type="Gene3D" id="1.25.40.390">
    <property type="match status" value="1"/>
</dbReference>
<evidence type="ECO:0000313" key="8">
    <source>
        <dbReference type="EMBL" id="QEC61933.1"/>
    </source>
</evidence>
<dbReference type="KEGG" id="mgin:FRZ54_04815"/>
<keyword evidence="9" id="KW-1185">Reference proteome</keyword>
<organism evidence="8 9">
    <name type="scientific">Mucilaginibacter ginsenosidivorans</name>
    <dbReference type="NCBI Taxonomy" id="398053"/>
    <lineage>
        <taxon>Bacteria</taxon>
        <taxon>Pseudomonadati</taxon>
        <taxon>Bacteroidota</taxon>
        <taxon>Sphingobacteriia</taxon>
        <taxon>Sphingobacteriales</taxon>
        <taxon>Sphingobacteriaceae</taxon>
        <taxon>Mucilaginibacter</taxon>
    </lineage>
</organism>
<dbReference type="Pfam" id="PF14322">
    <property type="entry name" value="SusD-like_3"/>
    <property type="match status" value="1"/>
</dbReference>
<name>A0A5B8USK8_9SPHI</name>
<evidence type="ECO:0000313" key="9">
    <source>
        <dbReference type="Proteomes" id="UP000321479"/>
    </source>
</evidence>
<gene>
    <name evidence="8" type="ORF">FRZ54_04815</name>
</gene>
<keyword evidence="4" id="KW-0472">Membrane</keyword>
<dbReference type="PROSITE" id="PS51257">
    <property type="entry name" value="PROKAR_LIPOPROTEIN"/>
    <property type="match status" value="1"/>
</dbReference>
<comment type="similarity">
    <text evidence="2">Belongs to the SusD family.</text>
</comment>
<dbReference type="InterPro" id="IPR011990">
    <property type="entry name" value="TPR-like_helical_dom_sf"/>
</dbReference>
<evidence type="ECO:0000256" key="1">
    <source>
        <dbReference type="ARBA" id="ARBA00004442"/>
    </source>
</evidence>
<dbReference type="InterPro" id="IPR012944">
    <property type="entry name" value="SusD_RagB_dom"/>
</dbReference>
<dbReference type="OrthoDB" id="653598at2"/>
<dbReference type="SUPFAM" id="SSF48452">
    <property type="entry name" value="TPR-like"/>
    <property type="match status" value="1"/>
</dbReference>
<dbReference type="EMBL" id="CP042436">
    <property type="protein sequence ID" value="QEC61933.1"/>
    <property type="molecule type" value="Genomic_DNA"/>
</dbReference>
<sequence length="456" mass="51239">MKTFYCKTIIGNIIILGLLLTASCRKDALNIKPDQALVVPTTLQDFQGMLDNVVTLNEYGPAMAEIGAGDFYLSYASWQSLSDPFEQNCYIWAKDIYNGETAYDWDSAYQKIFYTNVVLDGLKQININNANQSDYNNIKGQALFVRAFSLFQMAQEFAKPYNAATAKTDLGIVLRLTADVNAKSTRATVQQTYDQIVSDLTEAAGLLPDNPKYLTRASKPGAEALLSRTYLSMSDYPNALKSADASLKVNNDLIDYNKLDSTAYQPLQMFNNEVLYHEVLTLYLSFYFGLADPSLVNSYDQNDLRRVMFFSNNGDGTYSFKGSYGGDLYFFGGLATDEMYLNRAECYARQGDASSALQDLNALLKMRYKTGTFVPVTATGPDDALTKILGERRKELCFRSIRWSDLRRLNQDNRFAVTLSRTLNGQTYTLPPNDPRYVYPFSNDIISLTGIQQNAR</sequence>
<feature type="domain" description="RagB/SusD" evidence="6">
    <location>
        <begin position="338"/>
        <end position="410"/>
    </location>
</feature>
<evidence type="ECO:0000259" key="6">
    <source>
        <dbReference type="Pfam" id="PF07980"/>
    </source>
</evidence>
<keyword evidence="3" id="KW-0732">Signal</keyword>
<evidence type="ECO:0000256" key="3">
    <source>
        <dbReference type="ARBA" id="ARBA00022729"/>
    </source>
</evidence>
<evidence type="ECO:0000256" key="2">
    <source>
        <dbReference type="ARBA" id="ARBA00006275"/>
    </source>
</evidence>
<keyword evidence="5" id="KW-0998">Cell outer membrane</keyword>
<accession>A0A5B8USK8</accession>
<dbReference type="RefSeq" id="WP_147030510.1">
    <property type="nucleotide sequence ID" value="NZ_CP042436.1"/>
</dbReference>